<dbReference type="Proteomes" id="UP000800200">
    <property type="component" value="Unassembled WGS sequence"/>
</dbReference>
<keyword evidence="2" id="KW-1185">Reference proteome</keyword>
<protein>
    <submittedName>
        <fullName evidence="1">Uncharacterized protein</fullName>
    </submittedName>
</protein>
<name>A0A6A6EKL6_9PEZI</name>
<evidence type="ECO:0000313" key="1">
    <source>
        <dbReference type="EMBL" id="KAF2190436.1"/>
    </source>
</evidence>
<gene>
    <name evidence="1" type="ORF">K469DRAFT_697706</name>
</gene>
<reference evidence="1" key="1">
    <citation type="journal article" date="2020" name="Stud. Mycol.">
        <title>101 Dothideomycetes genomes: a test case for predicting lifestyles and emergence of pathogens.</title>
        <authorList>
            <person name="Haridas S."/>
            <person name="Albert R."/>
            <person name="Binder M."/>
            <person name="Bloem J."/>
            <person name="Labutti K."/>
            <person name="Salamov A."/>
            <person name="Andreopoulos B."/>
            <person name="Baker S."/>
            <person name="Barry K."/>
            <person name="Bills G."/>
            <person name="Bluhm B."/>
            <person name="Cannon C."/>
            <person name="Castanera R."/>
            <person name="Culley D."/>
            <person name="Daum C."/>
            <person name="Ezra D."/>
            <person name="Gonzalez J."/>
            <person name="Henrissat B."/>
            <person name="Kuo A."/>
            <person name="Liang C."/>
            <person name="Lipzen A."/>
            <person name="Lutzoni F."/>
            <person name="Magnuson J."/>
            <person name="Mondo S."/>
            <person name="Nolan M."/>
            <person name="Ohm R."/>
            <person name="Pangilinan J."/>
            <person name="Park H.-J."/>
            <person name="Ramirez L."/>
            <person name="Alfaro M."/>
            <person name="Sun H."/>
            <person name="Tritt A."/>
            <person name="Yoshinaga Y."/>
            <person name="Zwiers L.-H."/>
            <person name="Turgeon B."/>
            <person name="Goodwin S."/>
            <person name="Spatafora J."/>
            <person name="Crous P."/>
            <person name="Grigoriev I."/>
        </authorList>
    </citation>
    <scope>NUCLEOTIDE SEQUENCE</scope>
    <source>
        <strain evidence="1">CBS 207.26</strain>
    </source>
</reference>
<dbReference type="AlphaFoldDB" id="A0A6A6EKL6"/>
<organism evidence="1 2">
    <name type="scientific">Zopfia rhizophila CBS 207.26</name>
    <dbReference type="NCBI Taxonomy" id="1314779"/>
    <lineage>
        <taxon>Eukaryota</taxon>
        <taxon>Fungi</taxon>
        <taxon>Dikarya</taxon>
        <taxon>Ascomycota</taxon>
        <taxon>Pezizomycotina</taxon>
        <taxon>Dothideomycetes</taxon>
        <taxon>Dothideomycetes incertae sedis</taxon>
        <taxon>Zopfiaceae</taxon>
        <taxon>Zopfia</taxon>
    </lineage>
</organism>
<evidence type="ECO:0000313" key="2">
    <source>
        <dbReference type="Proteomes" id="UP000800200"/>
    </source>
</evidence>
<proteinExistence type="predicted"/>
<dbReference type="OrthoDB" id="5427130at2759"/>
<accession>A0A6A6EKL6</accession>
<sequence>MSEDAGPLSAIIKSSLPSSAAQTSHAEYRFGFGIHTGKTSEVALDCLKFLKERGIVESKPDLAAAEAQSEHDYPPDPTTYKLTFSKHIDEHLSEVPKDYLQFLKGSNIISQYPEPQGAVKHHENESIYIFPRNAQGPQEPISKFIRKQERSIQVPEE</sequence>
<dbReference type="EMBL" id="ML994618">
    <property type="protein sequence ID" value="KAF2190436.1"/>
    <property type="molecule type" value="Genomic_DNA"/>
</dbReference>